<feature type="compositionally biased region" description="Low complexity" evidence="2">
    <location>
        <begin position="275"/>
        <end position="309"/>
    </location>
</feature>
<dbReference type="Pfam" id="PF02825">
    <property type="entry name" value="WWE"/>
    <property type="match status" value="2"/>
</dbReference>
<comment type="catalytic activity">
    <reaction evidence="1">
        <text>S-ubiquitinyl-[E2 ubiquitin-conjugating enzyme]-L-cysteine + [acceptor protein]-L-lysine = [E2 ubiquitin-conjugating enzyme]-L-cysteine + N(6)-ubiquitinyl-[acceptor protein]-L-lysine.</text>
        <dbReference type="EC" id="2.3.2.27"/>
    </reaction>
</comment>
<feature type="domain" description="WWE" evidence="3">
    <location>
        <begin position="1"/>
        <end position="78"/>
    </location>
</feature>
<evidence type="ECO:0000256" key="1">
    <source>
        <dbReference type="RuleBase" id="RU367105"/>
    </source>
</evidence>
<keyword evidence="5" id="KW-1185">Reference proteome</keyword>
<name>A0AAV2REB3_MEGNR</name>
<keyword evidence="1" id="KW-0863">Zinc-finger</keyword>
<dbReference type="AlphaFoldDB" id="A0AAV2REB3"/>
<evidence type="ECO:0000259" key="3">
    <source>
        <dbReference type="PROSITE" id="PS50918"/>
    </source>
</evidence>
<evidence type="ECO:0000313" key="4">
    <source>
        <dbReference type="EMBL" id="CAL4123706.1"/>
    </source>
</evidence>
<dbReference type="EMBL" id="CAXKWB010021823">
    <property type="protein sequence ID" value="CAL4123706.1"/>
    <property type="molecule type" value="Genomic_DNA"/>
</dbReference>
<feature type="compositionally biased region" description="Pro residues" evidence="2">
    <location>
        <begin position="330"/>
        <end position="354"/>
    </location>
</feature>
<comment type="subcellular location">
    <subcellularLocation>
        <location evidence="1">Cytoplasm</location>
    </subcellularLocation>
</comment>
<dbReference type="GO" id="GO:0061630">
    <property type="term" value="F:ubiquitin protein ligase activity"/>
    <property type="evidence" value="ECO:0007669"/>
    <property type="project" value="UniProtKB-UniRule"/>
</dbReference>
<feature type="region of interest" description="Disordered" evidence="2">
    <location>
        <begin position="163"/>
        <end position="195"/>
    </location>
</feature>
<dbReference type="GO" id="GO:0016567">
    <property type="term" value="P:protein ubiquitination"/>
    <property type="evidence" value="ECO:0007669"/>
    <property type="project" value="UniProtKB-UniRule"/>
</dbReference>
<protein>
    <recommendedName>
        <fullName evidence="1">E3 ubiquitin-protein ligase</fullName>
        <ecNumber evidence="1">2.3.2.27</ecNumber>
    </recommendedName>
</protein>
<feature type="compositionally biased region" description="Polar residues" evidence="2">
    <location>
        <begin position="375"/>
        <end position="384"/>
    </location>
</feature>
<feature type="non-terminal residue" evidence="4">
    <location>
        <position position="726"/>
    </location>
</feature>
<dbReference type="GO" id="GO:0005737">
    <property type="term" value="C:cytoplasm"/>
    <property type="evidence" value="ECO:0007669"/>
    <property type="project" value="UniProtKB-SubCell"/>
</dbReference>
<keyword evidence="1" id="KW-0808">Transferase</keyword>
<dbReference type="EC" id="2.3.2.27" evidence="1"/>
<dbReference type="Proteomes" id="UP001497623">
    <property type="component" value="Unassembled WGS sequence"/>
</dbReference>
<dbReference type="InterPro" id="IPR018123">
    <property type="entry name" value="WWE-dom_subgr"/>
</dbReference>
<accession>A0AAV2REB3</accession>
<dbReference type="InterPro" id="IPR039398">
    <property type="entry name" value="Deltex_fam"/>
</dbReference>
<evidence type="ECO:0000313" key="5">
    <source>
        <dbReference type="Proteomes" id="UP001497623"/>
    </source>
</evidence>
<feature type="region of interest" description="Disordered" evidence="2">
    <location>
        <begin position="207"/>
        <end position="418"/>
    </location>
</feature>
<feature type="compositionally biased region" description="Polar residues" evidence="2">
    <location>
        <begin position="171"/>
        <end position="180"/>
    </location>
</feature>
<comment type="similarity">
    <text evidence="1">Belongs to the Deltex family.</text>
</comment>
<feature type="compositionally biased region" description="Basic and acidic residues" evidence="2">
    <location>
        <begin position="534"/>
        <end position="543"/>
    </location>
</feature>
<sequence>MASMKPNLFVVVWEWENKQGRWRPYPPEVTQQLERAFSKGLRSVFLGDADPALSNYSVNLSTLYQTCQQTGDAVAVRRNFYPQSSPAGQGAVWQWNGDNSGDWHVYDMPVQCIIEESWAMGAQTVDMSNSFPLCPYIINFCSLTQTNKRSGFIRSIRRIQQAAYPVGRPPTQAQQESSNGYRGMRPASQGSRMVNGGLVTQGTQITATTRINNPSCSPSQGSSNSNGKVNGSLNKRRGSRGDEVEGSNTSDKKTGILHKMFGRGQSGPSSIEGLSNNSGCSSNSQGSYSSGSSNSSSSNIGCSGRSSRGTQSPGQPYTRVIISSSSSSSPPKPLPRSMIPPTPLPRTHVPPPSPSKDSSFVHPDLLHHHPILHQNPDSPHHTSAFSRTSHRSESGSGHGRFGSNHTIDSDCSSSIGGRRPSIDTISTYLSLDSCNVEDQNFHHTQGESRSPCNPRVASLINVDSEESMDTDDEVFSVADAEVANISTAVAHVAARNSPSRSSHAQDHLFVPISAPNAGCETGLQYNGVKRKRTGERASLEQGHHSHHHHPFSHNHNAYYHGQGSRAPIKPEDKLKAHSDKAAYEFLARLQLKCCKLKATRKYDINDSRGVLLMALCKQASYLTEYRELMLNKYKFNMFPKYIDFRPKSVGTPLLIRNMDEFNARGDIAPFEYCCTIDTPFESRGGVPVHSATDCRPGKIGSLLLATIGFVRERKLLATNQEGWRRR</sequence>
<dbReference type="SMART" id="SM00678">
    <property type="entry name" value="WWE"/>
    <property type="match status" value="2"/>
</dbReference>
<proteinExistence type="inferred from homology"/>
<reference evidence="4 5" key="1">
    <citation type="submission" date="2024-05" db="EMBL/GenBank/DDBJ databases">
        <authorList>
            <person name="Wallberg A."/>
        </authorList>
    </citation>
    <scope>NUCLEOTIDE SEQUENCE [LARGE SCALE GENOMIC DNA]</scope>
</reference>
<keyword evidence="1" id="KW-0862">Zinc</keyword>
<dbReference type="GO" id="GO:0008270">
    <property type="term" value="F:zinc ion binding"/>
    <property type="evidence" value="ECO:0007669"/>
    <property type="project" value="UniProtKB-KW"/>
</dbReference>
<comment type="pathway">
    <text evidence="1">Protein modification; protein ubiquitination.</text>
</comment>
<keyword evidence="1" id="KW-0963">Cytoplasm</keyword>
<gene>
    <name evidence="4" type="ORF">MNOR_LOCUS24107</name>
</gene>
<dbReference type="InterPro" id="IPR037197">
    <property type="entry name" value="WWE_dom_sf"/>
</dbReference>
<dbReference type="SUPFAM" id="SSF117839">
    <property type="entry name" value="WWE domain"/>
    <property type="match status" value="2"/>
</dbReference>
<dbReference type="GO" id="GO:0007219">
    <property type="term" value="P:Notch signaling pathway"/>
    <property type="evidence" value="ECO:0007669"/>
    <property type="project" value="InterPro"/>
</dbReference>
<evidence type="ECO:0000256" key="2">
    <source>
        <dbReference type="SAM" id="MobiDB-lite"/>
    </source>
</evidence>
<organism evidence="4 5">
    <name type="scientific">Meganyctiphanes norvegica</name>
    <name type="common">Northern krill</name>
    <name type="synonym">Thysanopoda norvegica</name>
    <dbReference type="NCBI Taxonomy" id="48144"/>
    <lineage>
        <taxon>Eukaryota</taxon>
        <taxon>Metazoa</taxon>
        <taxon>Ecdysozoa</taxon>
        <taxon>Arthropoda</taxon>
        <taxon>Crustacea</taxon>
        <taxon>Multicrustacea</taxon>
        <taxon>Malacostraca</taxon>
        <taxon>Eumalacostraca</taxon>
        <taxon>Eucarida</taxon>
        <taxon>Euphausiacea</taxon>
        <taxon>Euphausiidae</taxon>
        <taxon>Meganyctiphanes</taxon>
    </lineage>
</organism>
<dbReference type="PROSITE" id="PS50918">
    <property type="entry name" value="WWE"/>
    <property type="match status" value="2"/>
</dbReference>
<comment type="caution">
    <text evidence="4">The sequence shown here is derived from an EMBL/GenBank/DDBJ whole genome shotgun (WGS) entry which is preliminary data.</text>
</comment>
<feature type="compositionally biased region" description="Polar residues" evidence="2">
    <location>
        <begin position="404"/>
        <end position="415"/>
    </location>
</feature>
<dbReference type="Gene3D" id="3.30.720.50">
    <property type="match status" value="2"/>
</dbReference>
<dbReference type="PANTHER" id="PTHR12622">
    <property type="entry name" value="DELTEX-RELATED"/>
    <property type="match status" value="1"/>
</dbReference>
<keyword evidence="1" id="KW-0479">Metal-binding</keyword>
<feature type="compositionally biased region" description="Low complexity" evidence="2">
    <location>
        <begin position="212"/>
        <end position="232"/>
    </location>
</feature>
<dbReference type="InterPro" id="IPR004170">
    <property type="entry name" value="WWE_dom"/>
</dbReference>
<feature type="region of interest" description="Disordered" evidence="2">
    <location>
        <begin position="533"/>
        <end position="555"/>
    </location>
</feature>
<feature type="domain" description="WWE" evidence="3">
    <location>
        <begin position="79"/>
        <end position="158"/>
    </location>
</feature>